<organism evidence="2">
    <name type="scientific">Mesorhizobium sp. WSM2240</name>
    <dbReference type="NCBI Taxonomy" id="3228851"/>
    <lineage>
        <taxon>Bacteria</taxon>
        <taxon>Pseudomonadati</taxon>
        <taxon>Pseudomonadota</taxon>
        <taxon>Alphaproteobacteria</taxon>
        <taxon>Hyphomicrobiales</taxon>
        <taxon>Phyllobacteriaceae</taxon>
        <taxon>Mesorhizobium</taxon>
    </lineage>
</organism>
<name>A0AAU8CLB3_9HYPH</name>
<accession>A0AAU8CLB3</accession>
<reference evidence="2" key="1">
    <citation type="submission" date="2024-06" db="EMBL/GenBank/DDBJ databases">
        <title>Mesorhizobium karijinii sp. nov., a symbiont of the iconic Swainsona formosa from arid Australia.</title>
        <authorList>
            <person name="Hill Y.J."/>
            <person name="Watkin E.L.J."/>
            <person name="O'Hara G.W."/>
            <person name="Terpolilli J."/>
            <person name="Tye M.L."/>
            <person name="Kohlmeier M.G."/>
        </authorList>
    </citation>
    <scope>NUCLEOTIDE SEQUENCE</scope>
    <source>
        <strain evidence="2">WSM2240</strain>
    </source>
</reference>
<keyword evidence="1" id="KW-0732">Signal</keyword>
<protein>
    <submittedName>
        <fullName evidence="2">DUF2380 domain-containing protein</fullName>
    </submittedName>
</protein>
<dbReference type="RefSeq" id="WP_353644815.1">
    <property type="nucleotide sequence ID" value="NZ_CP159253.1"/>
</dbReference>
<sequence length="174" mass="18327">MPATCSTQARSRLNRSPLAALASGALAVAFAASASAAESSTLAVAGFAFKDTSGEVRDQTAEHAARLKEFGAVLQDDLSASPKLELVALPCEAGRCGDLGAIATQAKAASARYLLVGEVHKMSTLVGWVKFAVLDLSENKPVCDRYLTYRGDTDEAWRRAAAFTARDIGKYCLP</sequence>
<evidence type="ECO:0000256" key="1">
    <source>
        <dbReference type="SAM" id="SignalP"/>
    </source>
</evidence>
<feature type="signal peptide" evidence="1">
    <location>
        <begin position="1"/>
        <end position="36"/>
    </location>
</feature>
<proteinExistence type="predicted"/>
<dbReference type="EMBL" id="CP159253">
    <property type="protein sequence ID" value="XCG47644.1"/>
    <property type="molecule type" value="Genomic_DNA"/>
</dbReference>
<evidence type="ECO:0000313" key="2">
    <source>
        <dbReference type="EMBL" id="XCG47644.1"/>
    </source>
</evidence>
<gene>
    <name evidence="2" type="ORF">ABVK50_20595</name>
</gene>
<dbReference type="Pfam" id="PF11684">
    <property type="entry name" value="DUF3280"/>
    <property type="match status" value="1"/>
</dbReference>
<dbReference type="InterPro" id="IPR021698">
    <property type="entry name" value="DUF3280"/>
</dbReference>
<feature type="chain" id="PRO_5043582926" evidence="1">
    <location>
        <begin position="37"/>
        <end position="174"/>
    </location>
</feature>
<dbReference type="AlphaFoldDB" id="A0AAU8CLB3"/>